<name>A0A178ZFJ6_9EURO</name>
<keyword evidence="4" id="KW-0560">Oxidoreductase</keyword>
<dbReference type="AlphaFoldDB" id="A0A178ZFJ6"/>
<organism evidence="5 6">
    <name type="scientific">Fonsecaea erecta</name>
    <dbReference type="NCBI Taxonomy" id="1367422"/>
    <lineage>
        <taxon>Eukaryota</taxon>
        <taxon>Fungi</taxon>
        <taxon>Dikarya</taxon>
        <taxon>Ascomycota</taxon>
        <taxon>Pezizomycotina</taxon>
        <taxon>Eurotiomycetes</taxon>
        <taxon>Chaetothyriomycetidae</taxon>
        <taxon>Chaetothyriales</taxon>
        <taxon>Herpotrichiellaceae</taxon>
        <taxon>Fonsecaea</taxon>
    </lineage>
</organism>
<evidence type="ECO:0000313" key="6">
    <source>
        <dbReference type="Proteomes" id="UP000078343"/>
    </source>
</evidence>
<dbReference type="SUPFAM" id="SSF51905">
    <property type="entry name" value="FAD/NAD(P)-binding domain"/>
    <property type="match status" value="2"/>
</dbReference>
<evidence type="ECO:0000256" key="3">
    <source>
        <dbReference type="ARBA" id="ARBA00022857"/>
    </source>
</evidence>
<evidence type="ECO:0000256" key="2">
    <source>
        <dbReference type="ARBA" id="ARBA00022827"/>
    </source>
</evidence>
<dbReference type="EMBL" id="LVYI01000007">
    <property type="protein sequence ID" value="OAP57835.1"/>
    <property type="molecule type" value="Genomic_DNA"/>
</dbReference>
<comment type="caution">
    <text evidence="5">The sequence shown here is derived from an EMBL/GenBank/DDBJ whole genome shotgun (WGS) entry which is preliminary data.</text>
</comment>
<dbReference type="InterPro" id="IPR036188">
    <property type="entry name" value="FAD/NAD-bd_sf"/>
</dbReference>
<proteinExistence type="predicted"/>
<evidence type="ECO:0000313" key="5">
    <source>
        <dbReference type="EMBL" id="OAP57835.1"/>
    </source>
</evidence>
<dbReference type="GO" id="GO:0050660">
    <property type="term" value="F:flavin adenine dinucleotide binding"/>
    <property type="evidence" value="ECO:0007669"/>
    <property type="project" value="InterPro"/>
</dbReference>
<dbReference type="InterPro" id="IPR020946">
    <property type="entry name" value="Flavin_mOase-like"/>
</dbReference>
<dbReference type="GO" id="GO:0004499">
    <property type="term" value="F:N,N-dimethylaniline monooxygenase activity"/>
    <property type="evidence" value="ECO:0007669"/>
    <property type="project" value="InterPro"/>
</dbReference>
<dbReference type="Gene3D" id="3.50.50.60">
    <property type="entry name" value="FAD/NAD(P)-binding domain"/>
    <property type="match status" value="2"/>
</dbReference>
<dbReference type="GeneID" id="30012741"/>
<keyword evidence="1" id="KW-0285">Flavoprotein</keyword>
<sequence length="555" mass="61851">MMTEHVDALVVGAGFSGIYQLKKLRDQGLKVKAIEAGSGVGGTWFWNRYPGAMSDTEAYLYRYSWDSDDLQSYPWSRHYLQGPEVLAYLEHMVKRHDLGKDIELNTRLVSAEWDEVTSRWNILTSSTSSKIYQTRYLVTALGILSKQNLPPFPNREAYRGQIYHTGSWPTEGVDLRGKRVGVIGNGSTGVQVITAIAKDVKQLVCFQRSPQYSVPSGDAAIPDGYREDINKRYNEIWKQVKKSKFAFGIEESERLTASVSPEEREQIYETAWQRGGGFRFAFGTFGDISVDEEANGLAADFIKRKIASIVHDPDKARKLTPAEFYARRPLCDAGYYEQFNRENVDIVSLKETPITSFTATGIKTSDGVEYGLDVVICATGFDAVDGNYLRASITGRGGLTLKDHWSAGPSSYLGMFVPRFPNMFMVLGPNGPFTNIPPTIETQVEFISDLIQEAERRRHGGGGLPSHDGPNGTSHAVAVGGPIVEAREEAEGTWTQHCDDLSKDSLYRRTDSWIFGANIPGKKHSVLFYFGGLAQYRQLLAEEAEGGRYPSFQPF</sequence>
<evidence type="ECO:0000256" key="1">
    <source>
        <dbReference type="ARBA" id="ARBA00022630"/>
    </source>
</evidence>
<keyword evidence="3" id="KW-0521">NADP</keyword>
<evidence type="ECO:0000256" key="4">
    <source>
        <dbReference type="ARBA" id="ARBA00023002"/>
    </source>
</evidence>
<accession>A0A178ZFJ6</accession>
<reference evidence="5 6" key="1">
    <citation type="submission" date="2016-04" db="EMBL/GenBank/DDBJ databases">
        <title>Draft genome of Fonsecaea erecta CBS 125763.</title>
        <authorList>
            <person name="Weiss V.A."/>
            <person name="Vicente V.A."/>
            <person name="Raittz R.T."/>
            <person name="Moreno L.F."/>
            <person name="De Souza E.M."/>
            <person name="Pedrosa F.O."/>
            <person name="Steffens M.B."/>
            <person name="Faoro H."/>
            <person name="Tadra-Sfeir M.Z."/>
            <person name="Najafzadeh M.J."/>
            <person name="Felipe M.S."/>
            <person name="Teixeira M."/>
            <person name="Sun J."/>
            <person name="Xi L."/>
            <person name="Gomes R."/>
            <person name="De Azevedo C.M."/>
            <person name="Salgado C.G."/>
            <person name="Da Silva M.B."/>
            <person name="Nascimento M.F."/>
            <person name="Queiroz-Telles F."/>
            <person name="Attili D.S."/>
            <person name="Gorbushina A."/>
        </authorList>
    </citation>
    <scope>NUCLEOTIDE SEQUENCE [LARGE SCALE GENOMIC DNA]</scope>
    <source>
        <strain evidence="5 6">CBS 125763</strain>
    </source>
</reference>
<dbReference type="OrthoDB" id="66881at2759"/>
<protein>
    <submittedName>
        <fullName evidence="5">Cyclohexanone monooxygenase</fullName>
    </submittedName>
</protein>
<dbReference type="GO" id="GO:0050661">
    <property type="term" value="F:NADP binding"/>
    <property type="evidence" value="ECO:0007669"/>
    <property type="project" value="InterPro"/>
</dbReference>
<keyword evidence="6" id="KW-1185">Reference proteome</keyword>
<dbReference type="PANTHER" id="PTHR43098:SF5">
    <property type="entry name" value="DUAL-FUNCTIONAL MONOOXYGENASE_METHYLTRANSFERASE PSOF"/>
    <property type="match status" value="1"/>
</dbReference>
<dbReference type="STRING" id="1367422.A0A178ZFJ6"/>
<dbReference type="InterPro" id="IPR050775">
    <property type="entry name" value="FAD-binding_Monooxygenases"/>
</dbReference>
<dbReference type="Pfam" id="PF00743">
    <property type="entry name" value="FMO-like"/>
    <property type="match status" value="1"/>
</dbReference>
<dbReference type="RefSeq" id="XP_018691202.1">
    <property type="nucleotide sequence ID" value="XM_018840081.1"/>
</dbReference>
<keyword evidence="5" id="KW-0503">Monooxygenase</keyword>
<dbReference type="Proteomes" id="UP000078343">
    <property type="component" value="Unassembled WGS sequence"/>
</dbReference>
<dbReference type="PANTHER" id="PTHR43098">
    <property type="entry name" value="L-ORNITHINE N(5)-MONOOXYGENASE-RELATED"/>
    <property type="match status" value="1"/>
</dbReference>
<keyword evidence="2" id="KW-0274">FAD</keyword>
<gene>
    <name evidence="5" type="ORF">AYL99_08573</name>
</gene>